<gene>
    <name evidence="7" type="ORF">A6A40_22540</name>
</gene>
<comment type="cofactor">
    <cofactor evidence="1">
        <name>pantetheine 4'-phosphate</name>
        <dbReference type="ChEBI" id="CHEBI:47942"/>
    </cofactor>
</comment>
<dbReference type="InterPro" id="IPR006162">
    <property type="entry name" value="Ppantetheine_attach_site"/>
</dbReference>
<keyword evidence="4" id="KW-0597">Phosphoprotein</keyword>
<dbReference type="Gene3D" id="1.10.10.1830">
    <property type="entry name" value="Non-ribosomal peptide synthase, adenylation domain"/>
    <property type="match status" value="1"/>
</dbReference>
<dbReference type="SMART" id="SM00823">
    <property type="entry name" value="PKS_PP"/>
    <property type="match status" value="1"/>
</dbReference>
<comment type="pathway">
    <text evidence="2">Siderophore biosynthesis.</text>
</comment>
<dbReference type="InterPro" id="IPR045851">
    <property type="entry name" value="AMP-bd_C_sf"/>
</dbReference>
<evidence type="ECO:0000313" key="8">
    <source>
        <dbReference type="Proteomes" id="UP000077405"/>
    </source>
</evidence>
<dbReference type="InterPro" id="IPR000873">
    <property type="entry name" value="AMP-dep_synth/lig_dom"/>
</dbReference>
<feature type="domain" description="Carrier" evidence="6">
    <location>
        <begin position="1045"/>
        <end position="1120"/>
    </location>
</feature>
<dbReference type="InterPro" id="IPR036736">
    <property type="entry name" value="ACP-like_sf"/>
</dbReference>
<dbReference type="InterPro" id="IPR025110">
    <property type="entry name" value="AMP-bd_C"/>
</dbReference>
<dbReference type="PROSITE" id="PS50075">
    <property type="entry name" value="CARRIER"/>
    <property type="match status" value="1"/>
</dbReference>
<dbReference type="InterPro" id="IPR044894">
    <property type="entry name" value="TubC_N_sf"/>
</dbReference>
<keyword evidence="7" id="KW-0614">Plasmid</keyword>
<dbReference type="InterPro" id="IPR020845">
    <property type="entry name" value="AMP-binding_CS"/>
</dbReference>
<accession>A0A2R4VTR8</accession>
<dbReference type="PANTHER" id="PTHR45527">
    <property type="entry name" value="NONRIBOSOMAL PEPTIDE SYNTHETASE"/>
    <property type="match status" value="1"/>
</dbReference>
<dbReference type="GO" id="GO:0005737">
    <property type="term" value="C:cytoplasm"/>
    <property type="evidence" value="ECO:0007669"/>
    <property type="project" value="TreeGrafter"/>
</dbReference>
<dbReference type="InterPro" id="IPR023213">
    <property type="entry name" value="CAT-like_dom_sf"/>
</dbReference>
<dbReference type="InterPro" id="IPR020806">
    <property type="entry name" value="PKS_PP-bd"/>
</dbReference>
<keyword evidence="3" id="KW-0596">Phosphopantetheine</keyword>
<dbReference type="OrthoDB" id="9770470at2"/>
<dbReference type="InterPro" id="IPR042099">
    <property type="entry name" value="ANL_N_sf"/>
</dbReference>
<dbReference type="GO" id="GO:0043041">
    <property type="term" value="P:amino acid activation for nonribosomal peptide biosynthetic process"/>
    <property type="evidence" value="ECO:0007669"/>
    <property type="project" value="TreeGrafter"/>
</dbReference>
<dbReference type="InterPro" id="IPR009081">
    <property type="entry name" value="PP-bd_ACP"/>
</dbReference>
<dbReference type="PANTHER" id="PTHR45527:SF10">
    <property type="entry name" value="PYOCHELIN SYNTHASE PCHF"/>
    <property type="match status" value="1"/>
</dbReference>
<dbReference type="InterPro" id="IPR010071">
    <property type="entry name" value="AA_adenyl_dom"/>
</dbReference>
<dbReference type="Gene3D" id="3.30.559.30">
    <property type="entry name" value="Nonribosomal peptide synthetase, condensation domain"/>
    <property type="match status" value="1"/>
</dbReference>
<organism evidence="7 8">
    <name type="scientific">Azospirillum humicireducens</name>
    <dbReference type="NCBI Taxonomy" id="1226968"/>
    <lineage>
        <taxon>Bacteria</taxon>
        <taxon>Pseudomonadati</taxon>
        <taxon>Pseudomonadota</taxon>
        <taxon>Alphaproteobacteria</taxon>
        <taxon>Rhodospirillales</taxon>
        <taxon>Azospirillaceae</taxon>
        <taxon>Azospirillum</taxon>
    </lineage>
</organism>
<dbReference type="Pfam" id="PF18563">
    <property type="entry name" value="TubC_N"/>
    <property type="match status" value="1"/>
</dbReference>
<name>A0A2R4VTR8_9PROT</name>
<dbReference type="Gene3D" id="3.40.50.12780">
    <property type="entry name" value="N-terminal domain of ligase-like"/>
    <property type="match status" value="1"/>
</dbReference>
<dbReference type="Pfam" id="PF00550">
    <property type="entry name" value="PP-binding"/>
    <property type="match status" value="1"/>
</dbReference>
<dbReference type="PROSITE" id="PS00455">
    <property type="entry name" value="AMP_BINDING"/>
    <property type="match status" value="1"/>
</dbReference>
<evidence type="ECO:0000256" key="2">
    <source>
        <dbReference type="ARBA" id="ARBA00004924"/>
    </source>
</evidence>
<dbReference type="Gene3D" id="3.40.50.1820">
    <property type="entry name" value="alpha/beta hydrolase"/>
    <property type="match status" value="1"/>
</dbReference>
<dbReference type="GO" id="GO:0031177">
    <property type="term" value="F:phosphopantetheine binding"/>
    <property type="evidence" value="ECO:0007669"/>
    <property type="project" value="InterPro"/>
</dbReference>
<dbReference type="AlphaFoldDB" id="A0A2R4VTR8"/>
<dbReference type="KEGG" id="ahu:A6A40_22540"/>
<keyword evidence="5" id="KW-0436">Ligase</keyword>
<dbReference type="NCBIfam" id="TIGR01733">
    <property type="entry name" value="AA-adenyl-dom"/>
    <property type="match status" value="1"/>
</dbReference>
<dbReference type="InterPro" id="IPR041464">
    <property type="entry name" value="TubC_N"/>
</dbReference>
<evidence type="ECO:0000256" key="5">
    <source>
        <dbReference type="ARBA" id="ARBA00022598"/>
    </source>
</evidence>
<proteinExistence type="predicted"/>
<dbReference type="SUPFAM" id="SSF56801">
    <property type="entry name" value="Acetyl-CoA synthetase-like"/>
    <property type="match status" value="1"/>
</dbReference>
<evidence type="ECO:0000256" key="1">
    <source>
        <dbReference type="ARBA" id="ARBA00001957"/>
    </source>
</evidence>
<dbReference type="Gene3D" id="3.30.559.10">
    <property type="entry name" value="Chloramphenicol acetyltransferase-like domain"/>
    <property type="match status" value="1"/>
</dbReference>
<evidence type="ECO:0000313" key="7">
    <source>
        <dbReference type="EMBL" id="AWB07839.1"/>
    </source>
</evidence>
<dbReference type="GO" id="GO:0016874">
    <property type="term" value="F:ligase activity"/>
    <property type="evidence" value="ECO:0007669"/>
    <property type="project" value="UniProtKB-KW"/>
</dbReference>
<dbReference type="Pfam" id="PF00668">
    <property type="entry name" value="Condensation"/>
    <property type="match status" value="1"/>
</dbReference>
<dbReference type="GO" id="GO:0044550">
    <property type="term" value="P:secondary metabolite biosynthetic process"/>
    <property type="evidence" value="ECO:0007669"/>
    <property type="project" value="TreeGrafter"/>
</dbReference>
<protein>
    <recommendedName>
        <fullName evidence="6">Carrier domain-containing protein</fullName>
    </recommendedName>
</protein>
<dbReference type="PROSITE" id="PS00012">
    <property type="entry name" value="PHOSPHOPANTETHEINE"/>
    <property type="match status" value="1"/>
</dbReference>
<dbReference type="RefSeq" id="WP_108548116.1">
    <property type="nucleotide sequence ID" value="NZ_CP028904.1"/>
</dbReference>
<reference evidence="7 8" key="1">
    <citation type="submission" date="2018-04" db="EMBL/GenBank/DDBJ databases">
        <title>Complete genome sequence of the nitrogen-fixing bacterium Azospirillum humicireducens type strain SgZ-5.</title>
        <authorList>
            <person name="Yu Z."/>
        </authorList>
    </citation>
    <scope>NUCLEOTIDE SEQUENCE [LARGE SCALE GENOMIC DNA]</scope>
    <source>
        <strain evidence="7 8">SgZ-5</strain>
        <plasmid evidence="7 8">pYZ3</plasmid>
    </source>
</reference>
<evidence type="ECO:0000256" key="4">
    <source>
        <dbReference type="ARBA" id="ARBA00022553"/>
    </source>
</evidence>
<dbReference type="Proteomes" id="UP000077405">
    <property type="component" value="Plasmid pYZ3"/>
</dbReference>
<dbReference type="Gene3D" id="3.30.300.30">
    <property type="match status" value="1"/>
</dbReference>
<evidence type="ECO:0000259" key="6">
    <source>
        <dbReference type="PROSITE" id="PS50075"/>
    </source>
</evidence>
<dbReference type="EMBL" id="CP028904">
    <property type="protein sequence ID" value="AWB07839.1"/>
    <property type="molecule type" value="Genomic_DNA"/>
</dbReference>
<dbReference type="SUPFAM" id="SSF47336">
    <property type="entry name" value="ACP-like"/>
    <property type="match status" value="1"/>
</dbReference>
<dbReference type="Pfam" id="PF00501">
    <property type="entry name" value="AMP-binding"/>
    <property type="match status" value="1"/>
</dbReference>
<dbReference type="Pfam" id="PF13193">
    <property type="entry name" value="AMP-binding_C"/>
    <property type="match status" value="1"/>
</dbReference>
<dbReference type="InterPro" id="IPR029058">
    <property type="entry name" value="AB_hydrolase_fold"/>
</dbReference>
<geneLocation type="plasmid" evidence="7 8">
    <name>pYZ3</name>
</geneLocation>
<sequence>MRPDEVQTDDTLATLAQVKERLRRDGIRLSAAQGRLGYHAPPGAMTEAVRAGIARHRDALLAELSGLSRGSDKPALQPQPDRRFEPFPMTDLQAAYWVGEHGGYAQSAIPCFFHHVRFHALDPDRLQQALHRVQQRHEVLRSRFQPDGTQVIARPGEAPCTLTVVDLSCVTAEEAERRLAHLCAAHPDTLPPLDCGPPLAATLVRLEGGDDRLLLAIRLIVVDGPSLSMIFRDLLRHLFDDIGPEHPPALGYRDYVLALPPPSEASRRYWNARLQTLPPPPDLPVTGRSPLWSEFRRLSGRLDPERWQRLKALAAGRGITANATMLALYAAALRPWVQDRRFTLNVLANHRPFEHPDLPALAGNCSNTTLVECDPAGSFLEQARRLQALTAERLGHADVSGVSLLRRLQQERGGDRPAMPFVFTSGISGTTPPLPPRHTDRFTLVGSHLRTPQVWLDHQVIENHEGLICFWDHVAGIFEEGVPEAIAARHERALHALLADPAAWDRPDPAQAAPAELPPPAPVLVEAGDRNLADVFIAQAARTPDREALAAADGTRLTYRQLASRAGALAAALRAEGARPGDLIAIQLAKGTRQIVAVVAAALAGLVWLPLDVRLPQRRRDAILAHSGCRLILTDSPAALPDGVRRLPADPGPADGTVPHRPERRAGDPAYVIYTSGSTGQPKGVVIAHGAVLNTILDLNARFGVTADDRLLALSALSFDLSVYDIWGALAAGAAIVVPADSEHPDPAAILALCAAERVTVWNSVPALLDMAFATAARHPCPDLASLRLLMLSGDWIPLPLARLVRDRYPHIRFHGLGGATEASIWSNQFPVGRIEPDWTSIPYGFALGGQQLHVLDADGAPCPPWVRGEIHIEGRGLAEGYLNDPERTAAAFITHRSGRRLYATGDLGRLRGDGAVEFLGRKDFQLKIRGHRIEAGDVENHLSQHPGIAEVQVLAVPDAAGRPQLVACFRPAGPADAGAEAQEPPVAAWLAERLPRYMVPDRFLAVEQLPLSANGKRDRKALTRLAQERLAQEQPSGPDGAALPAGSAGLPPLAELWGRITGHLPASPDDNFFETGGNSLLAVHLAAAIRERFGVPLDLATIFQAPTLGALWKAVLRQGSQAEHRLPHPGPNVHPPAETP</sequence>
<keyword evidence="8" id="KW-1185">Reference proteome</keyword>
<evidence type="ECO:0000256" key="3">
    <source>
        <dbReference type="ARBA" id="ARBA00022450"/>
    </source>
</evidence>
<dbReference type="SUPFAM" id="SSF52777">
    <property type="entry name" value="CoA-dependent acyltransferases"/>
    <property type="match status" value="2"/>
</dbReference>
<dbReference type="InterPro" id="IPR001242">
    <property type="entry name" value="Condensation_dom"/>
</dbReference>